<name>A0A1B0ZNX8_9RHOB</name>
<reference evidence="1 2" key="1">
    <citation type="submission" date="2016-04" db="EMBL/GenBank/DDBJ databases">
        <authorList>
            <person name="Evans L.H."/>
            <person name="Alamgir A."/>
            <person name="Owens N."/>
            <person name="Weber N.D."/>
            <person name="Virtaneva K."/>
            <person name="Barbian K."/>
            <person name="Babar A."/>
            <person name="Rosenke K."/>
        </authorList>
    </citation>
    <scope>NUCLEOTIDE SEQUENCE [LARGE SCALE GENOMIC DNA]</scope>
    <source>
        <strain evidence="1 2">JL2886</strain>
    </source>
</reference>
<evidence type="ECO:0000313" key="2">
    <source>
        <dbReference type="Proteomes" id="UP000092565"/>
    </source>
</evidence>
<sequence>MARKPNIRAERSRPDRAFFNSLSRWAGRSAAHGAVALWRGLLRLCAGADGL</sequence>
<gene>
    <name evidence="1" type="ORF">JL2886_00897</name>
</gene>
<dbReference type="AlphaFoldDB" id="A0A1B0ZNX8"/>
<evidence type="ECO:0000313" key="1">
    <source>
        <dbReference type="EMBL" id="ANP35821.1"/>
    </source>
</evidence>
<organism evidence="1 2">
    <name type="scientific">Phaeobacter gallaeciensis</name>
    <dbReference type="NCBI Taxonomy" id="60890"/>
    <lineage>
        <taxon>Bacteria</taxon>
        <taxon>Pseudomonadati</taxon>
        <taxon>Pseudomonadota</taxon>
        <taxon>Alphaproteobacteria</taxon>
        <taxon>Rhodobacterales</taxon>
        <taxon>Roseobacteraceae</taxon>
        <taxon>Phaeobacter</taxon>
    </lineage>
</organism>
<protein>
    <submittedName>
        <fullName evidence="1">Uncharacterized protein</fullName>
    </submittedName>
</protein>
<accession>A0A1B0ZNX8</accession>
<keyword evidence="2" id="KW-1185">Reference proteome</keyword>
<dbReference type="EMBL" id="CP015124">
    <property type="protein sequence ID" value="ANP35821.1"/>
    <property type="molecule type" value="Genomic_DNA"/>
</dbReference>
<dbReference type="Proteomes" id="UP000092565">
    <property type="component" value="Chromosome"/>
</dbReference>
<proteinExistence type="predicted"/>